<organism evidence="3 4">
    <name type="scientific">Candidatus Yanofskybacteria bacterium GW2011_GWD2_39_48</name>
    <dbReference type="NCBI Taxonomy" id="1619031"/>
    <lineage>
        <taxon>Bacteria</taxon>
        <taxon>Candidatus Yanofskyibacteriota</taxon>
    </lineage>
</organism>
<dbReference type="AlphaFoldDB" id="A0A0G0P796"/>
<feature type="coiled-coil region" evidence="1">
    <location>
        <begin position="29"/>
        <end position="64"/>
    </location>
</feature>
<evidence type="ECO:0000256" key="2">
    <source>
        <dbReference type="SAM" id="Phobius"/>
    </source>
</evidence>
<feature type="transmembrane region" description="Helical" evidence="2">
    <location>
        <begin position="6"/>
        <end position="24"/>
    </location>
</feature>
<comment type="caution">
    <text evidence="3">The sequence shown here is derived from an EMBL/GenBank/DDBJ whole genome shotgun (WGS) entry which is preliminary data.</text>
</comment>
<evidence type="ECO:0000313" key="3">
    <source>
        <dbReference type="EMBL" id="KKR23833.1"/>
    </source>
</evidence>
<keyword evidence="2" id="KW-1133">Transmembrane helix</keyword>
<accession>A0A0G0P796</accession>
<keyword evidence="1" id="KW-0175">Coiled coil</keyword>
<proteinExistence type="predicted"/>
<sequence>MGDLIGVVLLFAFAAGIMYIVDLFRKDSLEKEKRAKKEAEAAAALQLQQENNMLQDRISAFQEEYGAAVSYYYNNALVDSNGIYIPTDILGTTIKRKYFTLAELDDIKDQYEKKMRNR</sequence>
<protein>
    <submittedName>
        <fullName evidence="3">Uncharacterized protein</fullName>
    </submittedName>
</protein>
<keyword evidence="2" id="KW-0812">Transmembrane</keyword>
<gene>
    <name evidence="3" type="ORF">UT53_C0006G0003</name>
</gene>
<dbReference type="Proteomes" id="UP000034764">
    <property type="component" value="Unassembled WGS sequence"/>
</dbReference>
<dbReference type="EMBL" id="LBXD01000006">
    <property type="protein sequence ID" value="KKR23833.1"/>
    <property type="molecule type" value="Genomic_DNA"/>
</dbReference>
<evidence type="ECO:0000313" key="4">
    <source>
        <dbReference type="Proteomes" id="UP000034764"/>
    </source>
</evidence>
<reference evidence="3 4" key="1">
    <citation type="journal article" date="2015" name="Nature">
        <title>rRNA introns, odd ribosomes, and small enigmatic genomes across a large radiation of phyla.</title>
        <authorList>
            <person name="Brown C.T."/>
            <person name="Hug L.A."/>
            <person name="Thomas B.C."/>
            <person name="Sharon I."/>
            <person name="Castelle C.J."/>
            <person name="Singh A."/>
            <person name="Wilkins M.J."/>
            <person name="Williams K.H."/>
            <person name="Banfield J.F."/>
        </authorList>
    </citation>
    <scope>NUCLEOTIDE SEQUENCE [LARGE SCALE GENOMIC DNA]</scope>
</reference>
<keyword evidence="2" id="KW-0472">Membrane</keyword>
<name>A0A0G0P796_9BACT</name>
<evidence type="ECO:0000256" key="1">
    <source>
        <dbReference type="SAM" id="Coils"/>
    </source>
</evidence>